<evidence type="ECO:0000313" key="1">
    <source>
        <dbReference type="EMBL" id="KKL08564.1"/>
    </source>
</evidence>
<proteinExistence type="predicted"/>
<name>A0A0F9AG93_9ZZZZ</name>
<dbReference type="AlphaFoldDB" id="A0A0F9AG93"/>
<protein>
    <submittedName>
        <fullName evidence="1">Uncharacterized protein</fullName>
    </submittedName>
</protein>
<gene>
    <name evidence="1" type="ORF">LCGC14_2574600</name>
</gene>
<comment type="caution">
    <text evidence="1">The sequence shown here is derived from an EMBL/GenBank/DDBJ whole genome shotgun (WGS) entry which is preliminary data.</text>
</comment>
<reference evidence="1" key="1">
    <citation type="journal article" date="2015" name="Nature">
        <title>Complex archaea that bridge the gap between prokaryotes and eukaryotes.</title>
        <authorList>
            <person name="Spang A."/>
            <person name="Saw J.H."/>
            <person name="Jorgensen S.L."/>
            <person name="Zaremba-Niedzwiedzka K."/>
            <person name="Martijn J."/>
            <person name="Lind A.E."/>
            <person name="van Eijk R."/>
            <person name="Schleper C."/>
            <person name="Guy L."/>
            <person name="Ettema T.J."/>
        </authorList>
    </citation>
    <scope>NUCLEOTIDE SEQUENCE</scope>
</reference>
<feature type="non-terminal residue" evidence="1">
    <location>
        <position position="441"/>
    </location>
</feature>
<sequence length="441" mass="46289">MRTWRWGAPGAIGLVGILALVLLLAPSGKDPAQATSFGLGPTGGLPYTGTDVGVNLCDITFTTVLNVPTGTALVAFDDLTPNFEKHDDTGITANVYEAGEGIYKDADDDNVVSIDDTRLNDVAGYDVGSIVVSGDSDIGTALVAFDDLTPKFEKHTDPNTDNVYDVGEGVYRDADDSGTVSSGDVNLLGYADPDFVGASSGTKAFTNDCFTNVTNTADASPDYLQEFLIPDPGANFAAIVTFAPSGSYFAPGPGHRDPLHVSYPDVASEDFDDTLHPDLGAVMGAVSSDPVVLSLSLGGGMSPCNQSVVVEFTMMNATVDFLNDAGTAVDDNDVIWQKSFEVAAGEGNFLEPLSQPDPATTAPNQLPLHVTKFPGYLMELLDPDLLNPEMIDIDDPGGPKTFAADNGTKLPIQPLARYSGRALVAGSDQILEFMVFNPGQL</sequence>
<accession>A0A0F9AG93</accession>
<organism evidence="1">
    <name type="scientific">marine sediment metagenome</name>
    <dbReference type="NCBI Taxonomy" id="412755"/>
    <lineage>
        <taxon>unclassified sequences</taxon>
        <taxon>metagenomes</taxon>
        <taxon>ecological metagenomes</taxon>
    </lineage>
</organism>
<dbReference type="EMBL" id="LAZR01042831">
    <property type="protein sequence ID" value="KKL08564.1"/>
    <property type="molecule type" value="Genomic_DNA"/>
</dbReference>